<evidence type="ECO:0000313" key="2">
    <source>
        <dbReference type="Proteomes" id="UP001597251"/>
    </source>
</evidence>
<dbReference type="Pfam" id="PF01161">
    <property type="entry name" value="PBP"/>
    <property type="match status" value="1"/>
</dbReference>
<dbReference type="Gene3D" id="3.90.280.10">
    <property type="entry name" value="PEBP-like"/>
    <property type="match status" value="1"/>
</dbReference>
<dbReference type="InterPro" id="IPR036610">
    <property type="entry name" value="PEBP-like_sf"/>
</dbReference>
<organism evidence="1 2">
    <name type="scientific">Companilactobacillus keshanensis</name>
    <dbReference type="NCBI Taxonomy" id="2486003"/>
    <lineage>
        <taxon>Bacteria</taxon>
        <taxon>Bacillati</taxon>
        <taxon>Bacillota</taxon>
        <taxon>Bacilli</taxon>
        <taxon>Lactobacillales</taxon>
        <taxon>Lactobacillaceae</taxon>
        <taxon>Companilactobacillus</taxon>
    </lineage>
</organism>
<keyword evidence="1" id="KW-0649">Protein kinase inhibitor</keyword>
<dbReference type="InterPro" id="IPR008914">
    <property type="entry name" value="PEBP"/>
</dbReference>
<sequence length="164" mass="18381">MKVTVILDKNGYLPAAYTSLANEGHDGQPVISFPIELKDIPKEAVSLAITLIDYDAVPLTGFPFIHWIATNIPAMTKIPADFSRNFTGPQGQNSWVSRFYGLEDDYFTNHYAGPNPPDKPHKYTLTVFALSQNLQLDNGFFYNNLHEKLTSNVLSKSEIQIFAK</sequence>
<proteinExistence type="predicted"/>
<evidence type="ECO:0000313" key="1">
    <source>
        <dbReference type="EMBL" id="MFD1417978.1"/>
    </source>
</evidence>
<dbReference type="NCBIfam" id="TIGR00481">
    <property type="entry name" value="YbhB/YbcL family Raf kinase inhibitor-like protein"/>
    <property type="match status" value="1"/>
</dbReference>
<dbReference type="SUPFAM" id="SSF49777">
    <property type="entry name" value="PEBP-like"/>
    <property type="match status" value="1"/>
</dbReference>
<gene>
    <name evidence="1" type="ORF">ACFQ42_04415</name>
</gene>
<dbReference type="EMBL" id="JBHTOI010000030">
    <property type="protein sequence ID" value="MFD1417978.1"/>
    <property type="molecule type" value="Genomic_DNA"/>
</dbReference>
<accession>A0ABW4BTA6</accession>
<dbReference type="GO" id="GO:0004860">
    <property type="term" value="F:protein kinase inhibitor activity"/>
    <property type="evidence" value="ECO:0007669"/>
    <property type="project" value="UniProtKB-KW"/>
</dbReference>
<name>A0ABW4BTA6_9LACO</name>
<keyword evidence="2" id="KW-1185">Reference proteome</keyword>
<reference evidence="2" key="1">
    <citation type="journal article" date="2019" name="Int. J. Syst. Evol. Microbiol.">
        <title>The Global Catalogue of Microorganisms (GCM) 10K type strain sequencing project: providing services to taxonomists for standard genome sequencing and annotation.</title>
        <authorList>
            <consortium name="The Broad Institute Genomics Platform"/>
            <consortium name="The Broad Institute Genome Sequencing Center for Infectious Disease"/>
            <person name="Wu L."/>
            <person name="Ma J."/>
        </authorList>
    </citation>
    <scope>NUCLEOTIDE SEQUENCE [LARGE SCALE GENOMIC DNA]</scope>
    <source>
        <strain evidence="2">CCM 8936</strain>
    </source>
</reference>
<dbReference type="InterPro" id="IPR005247">
    <property type="entry name" value="YbhB_YbcL/LppC-like"/>
</dbReference>
<comment type="caution">
    <text evidence="1">The sequence shown here is derived from an EMBL/GenBank/DDBJ whole genome shotgun (WGS) entry which is preliminary data.</text>
</comment>
<protein>
    <submittedName>
        <fullName evidence="1">YbhB/YbcL family Raf kinase inhibitor-like protein</fullName>
    </submittedName>
</protein>
<dbReference type="CDD" id="cd00865">
    <property type="entry name" value="PEBP_bact_arch"/>
    <property type="match status" value="1"/>
</dbReference>
<dbReference type="Proteomes" id="UP001597251">
    <property type="component" value="Unassembled WGS sequence"/>
</dbReference>
<dbReference type="RefSeq" id="WP_125678296.1">
    <property type="nucleotide sequence ID" value="NZ_JBHTOI010000030.1"/>
</dbReference>